<dbReference type="Pfam" id="PF01872">
    <property type="entry name" value="RibD_C"/>
    <property type="match status" value="1"/>
</dbReference>
<evidence type="ECO:0000256" key="2">
    <source>
        <dbReference type="ARBA" id="ARBA00013173"/>
    </source>
</evidence>
<dbReference type="OrthoDB" id="448305at2759"/>
<dbReference type="InterPro" id="IPR002734">
    <property type="entry name" value="RibDG_C"/>
</dbReference>
<feature type="non-terminal residue" evidence="6">
    <location>
        <position position="275"/>
    </location>
</feature>
<dbReference type="GO" id="GO:0008835">
    <property type="term" value="F:diaminohydroxyphosphoribosylaminopyrimidine deaminase activity"/>
    <property type="evidence" value="ECO:0007669"/>
    <property type="project" value="InterPro"/>
</dbReference>
<keyword evidence="4" id="KW-0560">Oxidoreductase</keyword>
<dbReference type="EC" id="1.1.1.193" evidence="2"/>
<evidence type="ECO:0000313" key="8">
    <source>
        <dbReference type="Proteomes" id="UP001152797"/>
    </source>
</evidence>
<dbReference type="EMBL" id="CAMXCT010001209">
    <property type="protein sequence ID" value="CAI3987849.1"/>
    <property type="molecule type" value="Genomic_DNA"/>
</dbReference>
<evidence type="ECO:0000259" key="5">
    <source>
        <dbReference type="Pfam" id="PF01872"/>
    </source>
</evidence>
<name>A0A9P1CA47_9DINO</name>
<comment type="pathway">
    <text evidence="1">Cofactor biosynthesis; riboflavin biosynthesis; 5-amino-6-(D-ribitylamino)uracil from GTP: step 3/4.</text>
</comment>
<dbReference type="NCBIfam" id="TIGR00326">
    <property type="entry name" value="eubact_ribD"/>
    <property type="match status" value="1"/>
</dbReference>
<dbReference type="InterPro" id="IPR004794">
    <property type="entry name" value="Eubact_RibD"/>
</dbReference>
<dbReference type="PANTHER" id="PTHR38011:SF7">
    <property type="entry name" value="2,5-DIAMINO-6-RIBOSYLAMINO-4(3H)-PYRIMIDINONE 5'-PHOSPHATE REDUCTASE"/>
    <property type="match status" value="1"/>
</dbReference>
<reference evidence="6" key="1">
    <citation type="submission" date="2022-10" db="EMBL/GenBank/DDBJ databases">
        <authorList>
            <person name="Chen Y."/>
            <person name="Dougan E. K."/>
            <person name="Chan C."/>
            <person name="Rhodes N."/>
            <person name="Thang M."/>
        </authorList>
    </citation>
    <scope>NUCLEOTIDE SEQUENCE</scope>
</reference>
<dbReference type="GO" id="GO:0008703">
    <property type="term" value="F:5-amino-6-(5-phosphoribosylamino)uracil reductase activity"/>
    <property type="evidence" value="ECO:0007669"/>
    <property type="project" value="UniProtKB-EC"/>
</dbReference>
<comment type="caution">
    <text evidence="6">The sequence shown here is derived from an EMBL/GenBank/DDBJ whole genome shotgun (WGS) entry which is preliminary data.</text>
</comment>
<accession>A0A9P1CA47</accession>
<dbReference type="GO" id="GO:0050661">
    <property type="term" value="F:NADP binding"/>
    <property type="evidence" value="ECO:0007669"/>
    <property type="project" value="InterPro"/>
</dbReference>
<feature type="domain" description="Bacterial bifunctional deaminase-reductase C-terminal" evidence="5">
    <location>
        <begin position="51"/>
        <end position="263"/>
    </location>
</feature>
<evidence type="ECO:0000256" key="3">
    <source>
        <dbReference type="ARBA" id="ARBA00022857"/>
    </source>
</evidence>
<gene>
    <name evidence="6" type="ORF">C1SCF055_LOCUS15090</name>
</gene>
<dbReference type="GO" id="GO:0009231">
    <property type="term" value="P:riboflavin biosynthetic process"/>
    <property type="evidence" value="ECO:0007669"/>
    <property type="project" value="InterPro"/>
</dbReference>
<dbReference type="EMBL" id="CAMXCT020001209">
    <property type="protein sequence ID" value="CAL1141224.1"/>
    <property type="molecule type" value="Genomic_DNA"/>
</dbReference>
<evidence type="ECO:0000256" key="1">
    <source>
        <dbReference type="ARBA" id="ARBA00004910"/>
    </source>
</evidence>
<proteinExistence type="predicted"/>
<evidence type="ECO:0000313" key="6">
    <source>
        <dbReference type="EMBL" id="CAI3987849.1"/>
    </source>
</evidence>
<dbReference type="SUPFAM" id="SSF53597">
    <property type="entry name" value="Dihydrofolate reductase-like"/>
    <property type="match status" value="1"/>
</dbReference>
<evidence type="ECO:0000256" key="4">
    <source>
        <dbReference type="ARBA" id="ARBA00023002"/>
    </source>
</evidence>
<protein>
    <recommendedName>
        <fullName evidence="2">5-amino-6-(5-phosphoribosylamino)uracil reductase</fullName>
        <ecNumber evidence="2">1.1.1.193</ecNumber>
    </recommendedName>
</protein>
<dbReference type="PANTHER" id="PTHR38011">
    <property type="entry name" value="DIHYDROFOLATE REDUCTASE FAMILY PROTEIN (AFU_ORTHOLOGUE AFUA_8G06820)"/>
    <property type="match status" value="1"/>
</dbReference>
<dbReference type="Proteomes" id="UP001152797">
    <property type="component" value="Unassembled WGS sequence"/>
</dbReference>
<dbReference type="InterPro" id="IPR024072">
    <property type="entry name" value="DHFR-like_dom_sf"/>
</dbReference>
<reference evidence="7 8" key="2">
    <citation type="submission" date="2024-05" db="EMBL/GenBank/DDBJ databases">
        <authorList>
            <person name="Chen Y."/>
            <person name="Shah S."/>
            <person name="Dougan E. K."/>
            <person name="Thang M."/>
            <person name="Chan C."/>
        </authorList>
    </citation>
    <scope>NUCLEOTIDE SEQUENCE [LARGE SCALE GENOMIC DNA]</scope>
</reference>
<sequence>VIGHVDPDPNFGGVGVRYVSDAGIQVDVGVAEEKVRDSFRSYLHHRCTGRPYVVLKIATSLDGRVACEDKTSQWITQGEARKDAHGLRADSQAILVGSGTALQDKPSLTVRPDPGLRSQPLRVVLDSRGRVREGPLMDTKMAPTLIFTSENCSADAKKRWQECGVDFFEVPIVSKVSGRLDLSQVLTELGKRGVLQLMVEGGAVLQGQMLKEGLCEELRVYIGATLLGSTAQPWAQTPLTSTIKEAQFWRLRDLRRAGNDVCLEYERTDTSKISK</sequence>
<dbReference type="Gene3D" id="3.40.430.10">
    <property type="entry name" value="Dihydrofolate Reductase, subunit A"/>
    <property type="match status" value="1"/>
</dbReference>
<dbReference type="InterPro" id="IPR011549">
    <property type="entry name" value="RibD_C"/>
</dbReference>
<evidence type="ECO:0000313" key="7">
    <source>
        <dbReference type="EMBL" id="CAL4775161.1"/>
    </source>
</evidence>
<dbReference type="NCBIfam" id="TIGR00227">
    <property type="entry name" value="ribD_Cterm"/>
    <property type="match status" value="1"/>
</dbReference>
<organism evidence="6">
    <name type="scientific">Cladocopium goreaui</name>
    <dbReference type="NCBI Taxonomy" id="2562237"/>
    <lineage>
        <taxon>Eukaryota</taxon>
        <taxon>Sar</taxon>
        <taxon>Alveolata</taxon>
        <taxon>Dinophyceae</taxon>
        <taxon>Suessiales</taxon>
        <taxon>Symbiodiniaceae</taxon>
        <taxon>Cladocopium</taxon>
    </lineage>
</organism>
<dbReference type="InterPro" id="IPR050765">
    <property type="entry name" value="Riboflavin_Biosynth_HTPR"/>
</dbReference>
<keyword evidence="8" id="KW-1185">Reference proteome</keyword>
<keyword evidence="3" id="KW-0521">NADP</keyword>
<dbReference type="AlphaFoldDB" id="A0A9P1CA47"/>
<dbReference type="EMBL" id="CAMXCT030001209">
    <property type="protein sequence ID" value="CAL4775161.1"/>
    <property type="molecule type" value="Genomic_DNA"/>
</dbReference>